<dbReference type="Pfam" id="PF01966">
    <property type="entry name" value="HD"/>
    <property type="match status" value="1"/>
</dbReference>
<dbReference type="Proteomes" id="UP000198280">
    <property type="component" value="Unassembled WGS sequence"/>
</dbReference>
<evidence type="ECO:0000313" key="2">
    <source>
        <dbReference type="EMBL" id="SNS20679.1"/>
    </source>
</evidence>
<evidence type="ECO:0000259" key="1">
    <source>
        <dbReference type="Pfam" id="PF01966"/>
    </source>
</evidence>
<gene>
    <name evidence="2" type="ORF">SAMN05216252_10485</name>
</gene>
<dbReference type="SUPFAM" id="SSF109604">
    <property type="entry name" value="HD-domain/PDEase-like"/>
    <property type="match status" value="1"/>
</dbReference>
<proteinExistence type="predicted"/>
<evidence type="ECO:0000313" key="3">
    <source>
        <dbReference type="Proteomes" id="UP000198280"/>
    </source>
</evidence>
<dbReference type="EMBL" id="FZOF01000004">
    <property type="protein sequence ID" value="SNS20679.1"/>
    <property type="molecule type" value="Genomic_DNA"/>
</dbReference>
<organism evidence="2 3">
    <name type="scientific">Actinacidiphila glaucinigra</name>
    <dbReference type="NCBI Taxonomy" id="235986"/>
    <lineage>
        <taxon>Bacteria</taxon>
        <taxon>Bacillati</taxon>
        <taxon>Actinomycetota</taxon>
        <taxon>Actinomycetes</taxon>
        <taxon>Kitasatosporales</taxon>
        <taxon>Streptomycetaceae</taxon>
        <taxon>Actinacidiphila</taxon>
    </lineage>
</organism>
<name>A0A239CL49_9ACTN</name>
<dbReference type="InterPro" id="IPR006674">
    <property type="entry name" value="HD_domain"/>
</dbReference>
<dbReference type="SUPFAM" id="SSF54736">
    <property type="entry name" value="ClpS-like"/>
    <property type="match status" value="1"/>
</dbReference>
<dbReference type="Gene3D" id="3.30.1390.10">
    <property type="match status" value="1"/>
</dbReference>
<accession>A0A239CL49</accession>
<protein>
    <submittedName>
        <fullName evidence="2">HD domain-containing protein</fullName>
    </submittedName>
</protein>
<feature type="domain" description="HD" evidence="1">
    <location>
        <begin position="144"/>
        <end position="227"/>
    </location>
</feature>
<dbReference type="InterPro" id="IPR014719">
    <property type="entry name" value="Ribosomal_bL12_C/ClpS-like"/>
</dbReference>
<dbReference type="AlphaFoldDB" id="A0A239CL49"/>
<keyword evidence="3" id="KW-1185">Reference proteome</keyword>
<reference evidence="2 3" key="1">
    <citation type="submission" date="2017-06" db="EMBL/GenBank/DDBJ databases">
        <authorList>
            <person name="Kim H.J."/>
            <person name="Triplett B.A."/>
        </authorList>
    </citation>
    <scope>NUCLEOTIDE SEQUENCE [LARGE SCALE GENOMIC DNA]</scope>
    <source>
        <strain evidence="2 3">CGMCC 4.1858</strain>
    </source>
</reference>
<sequence length="300" mass="30882">MTVVREVGAEGGAPPATVVLVEVGPRVADVVAVLGRLTGRGAEQCRVLTGRVPVVVLGDVPEEDAGAAVAALRAAGATAEARGSAGAGRSVPASELDRALAQGRERPLPPEVERLLRDVGAPPRLAAHLRLVHDVACELVDWVRQYSPDLVVDREAVLFGAATHDIGKALHVAELSGPGSAHETAGRALLLARGVAPRLARFAATHASWTDGAVTLEDLLVSVADKVWKGKRVTELEDLVVDRLAGATGEERWEVFLALDGFLGGVAADADRRLAFHTAFPVVGGAGSPAAARGPEPGGA</sequence>